<dbReference type="EMBL" id="CAXAMN010000767">
    <property type="protein sequence ID" value="CAK8990542.1"/>
    <property type="molecule type" value="Genomic_DNA"/>
</dbReference>
<evidence type="ECO:0000256" key="2">
    <source>
        <dbReference type="SAM" id="MobiDB-lite"/>
    </source>
</evidence>
<feature type="coiled-coil region" evidence="1">
    <location>
        <begin position="281"/>
        <end position="315"/>
    </location>
</feature>
<accession>A0ABP0HL60</accession>
<organism evidence="3 4">
    <name type="scientific">Durusdinium trenchii</name>
    <dbReference type="NCBI Taxonomy" id="1381693"/>
    <lineage>
        <taxon>Eukaryota</taxon>
        <taxon>Sar</taxon>
        <taxon>Alveolata</taxon>
        <taxon>Dinophyceae</taxon>
        <taxon>Suessiales</taxon>
        <taxon>Symbiodiniaceae</taxon>
        <taxon>Durusdinium</taxon>
    </lineage>
</organism>
<gene>
    <name evidence="3" type="ORF">CCMP2556_LOCUS2094</name>
</gene>
<name>A0ABP0HL60_9DINO</name>
<keyword evidence="1" id="KW-0175">Coiled coil</keyword>
<reference evidence="3 4" key="1">
    <citation type="submission" date="2024-02" db="EMBL/GenBank/DDBJ databases">
        <authorList>
            <person name="Chen Y."/>
            <person name="Shah S."/>
            <person name="Dougan E. K."/>
            <person name="Thang M."/>
            <person name="Chan C."/>
        </authorList>
    </citation>
    <scope>NUCLEOTIDE SEQUENCE [LARGE SCALE GENOMIC DNA]</scope>
</reference>
<protein>
    <submittedName>
        <fullName evidence="3">Uncharacterized protein</fullName>
    </submittedName>
</protein>
<evidence type="ECO:0000313" key="3">
    <source>
        <dbReference type="EMBL" id="CAK8990542.1"/>
    </source>
</evidence>
<evidence type="ECO:0000313" key="4">
    <source>
        <dbReference type="Proteomes" id="UP001642484"/>
    </source>
</evidence>
<dbReference type="Proteomes" id="UP001642484">
    <property type="component" value="Unassembled WGS sequence"/>
</dbReference>
<proteinExistence type="predicted"/>
<feature type="compositionally biased region" description="Pro residues" evidence="2">
    <location>
        <begin position="344"/>
        <end position="353"/>
    </location>
</feature>
<feature type="region of interest" description="Disordered" evidence="2">
    <location>
        <begin position="337"/>
        <end position="376"/>
    </location>
</feature>
<sequence>MAVEIGQLWSIKWKGEAVVIPEDLVVVAAGGQCFLKIRASHHAITKLICTSHQTKNMSLAGGTNMKALVSTVHAATFGRPHDQDQGNEDDKELFQDDGREKKRHKKMGPAEHPVSVQITLPNDAGTLDVLWPASKRSDVAILMEPSNLEICFNFLEHDCADCAESGKRTYYKSGKKTTQLLTGAWLLTDALINGIPAIKKKDSDLWLWCSPANAAWYISAQCVSDGVAWPNMECYCKILDKDKSPSGEIFIPHNSKVAAEWVLTSATVFVAKMSHSLVGRFKGSQVMYAELQKQYDALKAENDQLKLEIAQAELAKVWLYKKYCTVTCGDCTSAKASSSGVPAPLMPPPPPRAPDFGPYGKGKVEHEGGKGQKGSASAMWMAGQSGNKVPSGWKNYMVPLIGVPGLNHTTWSHCTYKILS</sequence>
<comment type="caution">
    <text evidence="3">The sequence shown here is derived from an EMBL/GenBank/DDBJ whole genome shotgun (WGS) entry which is preliminary data.</text>
</comment>
<keyword evidence="4" id="KW-1185">Reference proteome</keyword>
<evidence type="ECO:0000256" key="1">
    <source>
        <dbReference type="SAM" id="Coils"/>
    </source>
</evidence>